<evidence type="ECO:0000313" key="2">
    <source>
        <dbReference type="EMBL" id="TPX44370.1"/>
    </source>
</evidence>
<name>A0A507CZN7_9FUNG</name>
<organism evidence="2 3">
    <name type="scientific">Synchytrium endobioticum</name>
    <dbReference type="NCBI Taxonomy" id="286115"/>
    <lineage>
        <taxon>Eukaryota</taxon>
        <taxon>Fungi</taxon>
        <taxon>Fungi incertae sedis</taxon>
        <taxon>Chytridiomycota</taxon>
        <taxon>Chytridiomycota incertae sedis</taxon>
        <taxon>Chytridiomycetes</taxon>
        <taxon>Synchytriales</taxon>
        <taxon>Synchytriaceae</taxon>
        <taxon>Synchytrium</taxon>
    </lineage>
</organism>
<reference evidence="2 3" key="1">
    <citation type="journal article" date="2019" name="Sci. Rep.">
        <title>Comparative genomics of chytrid fungi reveal insights into the obligate biotrophic and pathogenic lifestyle of Synchytrium endobioticum.</title>
        <authorList>
            <person name="van de Vossenberg B.T.L.H."/>
            <person name="Warris S."/>
            <person name="Nguyen H.D.T."/>
            <person name="van Gent-Pelzer M.P.E."/>
            <person name="Joly D.L."/>
            <person name="van de Geest H.C."/>
            <person name="Bonants P.J.M."/>
            <person name="Smith D.S."/>
            <person name="Levesque C.A."/>
            <person name="van der Lee T.A.J."/>
        </authorList>
    </citation>
    <scope>NUCLEOTIDE SEQUENCE [LARGE SCALE GENOMIC DNA]</scope>
    <source>
        <strain evidence="2 3">MB42</strain>
    </source>
</reference>
<sequence length="555" mass="61334">MDAMDARLTTVEAAISKHWSKDMRVLPECKRAKLVKDCFIVAACGIRAAFLHDYYYIKDHQSLEPIAKALSNFGPCKWLIVNEDFVYLLDDSLTMSLMENIEMELNSRLVLDVSKSNGYPKPVRELADLASCLTLIKTELLRQDPVVKVTIPTPHLIPAISGFLLEYPVLYVLNEGDDAGNCLAMVPLQVFRIQLQRESQIWHQIMSFSCPEALVSPSIRGQSRQRIQSRLEPGRFSGFTVSVDESSVTLPTYPATIDLTPEPYYSSFAPILIKMLTTSSPPSSSPFQISILSASALASQFEAWKNLEEVKRSIESMLSDSLRMVSSVSAVERTLGLKRLSGFLSGMDEATSVMFCAIEDVDSCRVMRAAMMALRALKAGSIRGITNADEALQTFQLVQGLVLVHSKSKEIASSGDAIDCILTWLQNTIQASSFSATLQTIKSALDALQSLLVESCRALRAFEAADGLDVTVKLITSRSSPADIKHKVLELLFVYLHPESSYPDSRPDEPHGVPSSVDMKSKQERLAAQLNGEFVNKLLISLRVNGRTLHELSCD</sequence>
<accession>A0A507CZN7</accession>
<keyword evidence="3" id="KW-1185">Reference proteome</keyword>
<dbReference type="InterPro" id="IPR027850">
    <property type="entry name" value="DUF4504"/>
</dbReference>
<evidence type="ECO:0000256" key="1">
    <source>
        <dbReference type="SAM" id="MobiDB-lite"/>
    </source>
</evidence>
<gene>
    <name evidence="2" type="ORF">SeMB42_g04368</name>
</gene>
<dbReference type="Pfam" id="PF08045">
    <property type="entry name" value="CDC14"/>
    <property type="match status" value="1"/>
</dbReference>
<dbReference type="AlphaFoldDB" id="A0A507CZN7"/>
<dbReference type="Pfam" id="PF14953">
    <property type="entry name" value="DUF4504"/>
    <property type="match status" value="1"/>
</dbReference>
<dbReference type="InterPro" id="IPR012535">
    <property type="entry name" value="Cell_div_Cdc14"/>
</dbReference>
<dbReference type="EMBL" id="QEAN01000174">
    <property type="protein sequence ID" value="TPX44370.1"/>
    <property type="molecule type" value="Genomic_DNA"/>
</dbReference>
<feature type="region of interest" description="Disordered" evidence="1">
    <location>
        <begin position="501"/>
        <end position="520"/>
    </location>
</feature>
<dbReference type="Proteomes" id="UP000317494">
    <property type="component" value="Unassembled WGS sequence"/>
</dbReference>
<dbReference type="PANTHER" id="PTHR31366">
    <property type="entry name" value="UPF0739 PROTEIN C1ORF74"/>
    <property type="match status" value="1"/>
</dbReference>
<protein>
    <submittedName>
        <fullName evidence="2">Uncharacterized protein</fullName>
    </submittedName>
</protein>
<dbReference type="PANTHER" id="PTHR31366:SF2">
    <property type="entry name" value="UPF0739 PROTEIN C1ORF74"/>
    <property type="match status" value="1"/>
</dbReference>
<comment type="caution">
    <text evidence="2">The sequence shown here is derived from an EMBL/GenBank/DDBJ whole genome shotgun (WGS) entry which is preliminary data.</text>
</comment>
<dbReference type="VEuPathDB" id="FungiDB:SeMB42_g04368"/>
<proteinExistence type="predicted"/>
<dbReference type="STRING" id="286115.A0A507CZN7"/>
<evidence type="ECO:0000313" key="3">
    <source>
        <dbReference type="Proteomes" id="UP000317494"/>
    </source>
</evidence>